<evidence type="ECO:0000313" key="4">
    <source>
        <dbReference type="Proteomes" id="UP000190023"/>
    </source>
</evidence>
<dbReference type="Pfam" id="PF14399">
    <property type="entry name" value="BtrH_N"/>
    <property type="match status" value="1"/>
</dbReference>
<evidence type="ECO:0000259" key="2">
    <source>
        <dbReference type="Pfam" id="PF16169"/>
    </source>
</evidence>
<dbReference type="OrthoDB" id="4075615at2"/>
<gene>
    <name evidence="3" type="ORF">B0188_06590</name>
</gene>
<comment type="caution">
    <text evidence="3">The sequence shown here is derived from an EMBL/GenBank/DDBJ whole genome shotgun (WGS) entry which is preliminary data.</text>
</comment>
<accession>A0A1T0B0G1</accession>
<dbReference type="InterPro" id="IPR032369">
    <property type="entry name" value="DUF4872"/>
</dbReference>
<dbReference type="AlphaFoldDB" id="A0A1T0B0G1"/>
<feature type="domain" description="Butirosin biosynthesis protein H N-terminal" evidence="1">
    <location>
        <begin position="15"/>
        <end position="146"/>
    </location>
</feature>
<dbReference type="EMBL" id="MUYB01000026">
    <property type="protein sequence ID" value="OOS03506.1"/>
    <property type="molecule type" value="Genomic_DNA"/>
</dbReference>
<dbReference type="Proteomes" id="UP000190023">
    <property type="component" value="Unassembled WGS sequence"/>
</dbReference>
<sequence length="333" mass="37745">MYHIPNTFTHQHTAHCESGVMSTMLKANGIDLNEAMVFGLAHALTFVYLPIIKVGGMPLISYRMPPKSIIKNISKSLRLPLKMRNFRSEDEGQKALDQALEQGELVGLQTSVFWLPYFPPEMRFHFNAHNLLVYGKEQGEYLISDPVFETVQRCSVADLQKARFAKGALAAKGLMYFLQKNPQNTPLDLPNLIRKAIRKQAKQMLAPLFFVGVKGIHTVASSIEKLATSNKSEKYKKLYLGHIVRMQEEIGTGGAGFRYLYAYFLEQAAEICQEPTFKQASIQMTEIGDQWRQFASLCVKQCKKPTVEGYKEVAAFLRPIAEKERMLWRSLSG</sequence>
<name>A0A1T0B0G1_9PAST</name>
<organism evidence="3 4">
    <name type="scientific">[Haemophilus] felis</name>
    <dbReference type="NCBI Taxonomy" id="123822"/>
    <lineage>
        <taxon>Bacteria</taxon>
        <taxon>Pseudomonadati</taxon>
        <taxon>Pseudomonadota</taxon>
        <taxon>Gammaproteobacteria</taxon>
        <taxon>Pasteurellales</taxon>
        <taxon>Pasteurellaceae</taxon>
    </lineage>
</organism>
<reference evidence="3 4" key="1">
    <citation type="submission" date="2017-02" db="EMBL/GenBank/DDBJ databases">
        <title>Draft genome sequence of Haemophilus felis CCUG 31170 type strain.</title>
        <authorList>
            <person name="Engstrom-Jakobsson H."/>
            <person name="Salva-Serra F."/>
            <person name="Thorell K."/>
            <person name="Gonzales-Siles L."/>
            <person name="Karlsson R."/>
            <person name="Boulund F."/>
            <person name="Engstrand L."/>
            <person name="Kristiansson E."/>
            <person name="Moore E."/>
        </authorList>
    </citation>
    <scope>NUCLEOTIDE SEQUENCE [LARGE SCALE GENOMIC DNA]</scope>
    <source>
        <strain evidence="3 4">CCUG 31170</strain>
    </source>
</reference>
<proteinExistence type="predicted"/>
<dbReference type="InterPro" id="IPR026935">
    <property type="entry name" value="BtrH_N"/>
</dbReference>
<dbReference type="Pfam" id="PF16169">
    <property type="entry name" value="DUF4872"/>
    <property type="match status" value="1"/>
</dbReference>
<feature type="domain" description="DUF4872" evidence="2">
    <location>
        <begin position="158"/>
        <end position="331"/>
    </location>
</feature>
<dbReference type="STRING" id="123822.B0188_06590"/>
<evidence type="ECO:0000259" key="1">
    <source>
        <dbReference type="Pfam" id="PF14399"/>
    </source>
</evidence>
<evidence type="ECO:0000313" key="3">
    <source>
        <dbReference type="EMBL" id="OOS03506.1"/>
    </source>
</evidence>
<keyword evidence="4" id="KW-1185">Reference proteome</keyword>
<protein>
    <submittedName>
        <fullName evidence="3">Peptidase</fullName>
    </submittedName>
</protein>